<gene>
    <name evidence="2" type="ORF">SDC9_51085</name>
</gene>
<feature type="transmembrane region" description="Helical" evidence="1">
    <location>
        <begin position="153"/>
        <end position="172"/>
    </location>
</feature>
<protein>
    <recommendedName>
        <fullName evidence="3">YggT family protein</fullName>
    </recommendedName>
</protein>
<evidence type="ECO:0000256" key="1">
    <source>
        <dbReference type="SAM" id="Phobius"/>
    </source>
</evidence>
<feature type="transmembrane region" description="Helical" evidence="1">
    <location>
        <begin position="20"/>
        <end position="40"/>
    </location>
</feature>
<dbReference type="Pfam" id="PF02325">
    <property type="entry name" value="CCB3_YggT"/>
    <property type="match status" value="1"/>
</dbReference>
<keyword evidence="1" id="KW-1133">Transmembrane helix</keyword>
<reference evidence="2" key="1">
    <citation type="submission" date="2019-08" db="EMBL/GenBank/DDBJ databases">
        <authorList>
            <person name="Kucharzyk K."/>
            <person name="Murdoch R.W."/>
            <person name="Higgins S."/>
            <person name="Loffler F."/>
        </authorList>
    </citation>
    <scope>NUCLEOTIDE SEQUENCE</scope>
</reference>
<sequence length="218" mass="24418">MNQTYYDSGVPILPAASNVFMTIASIAASLLSFYSLLIWLRIVLTWIRIPGQLQENPLAALLGKIVDPYLAWFRGISSLRRSRLDLTPLVALAVLSVVQSMLRLYGSYGSLTVGMVVALVLQTLWSYLLSPVFWFLIILLGIRLVFCYKRSPGVIGYISMLDSMIGGVLNWVQNLFYPKKSINDRQLIITSLVFFIAAYIGSSLLLRFMVGFFAKLGF</sequence>
<dbReference type="GO" id="GO:0016020">
    <property type="term" value="C:membrane"/>
    <property type="evidence" value="ECO:0007669"/>
    <property type="project" value="InterPro"/>
</dbReference>
<dbReference type="InterPro" id="IPR003425">
    <property type="entry name" value="CCB3/YggT"/>
</dbReference>
<keyword evidence="1" id="KW-0472">Membrane</keyword>
<organism evidence="2">
    <name type="scientific">bioreactor metagenome</name>
    <dbReference type="NCBI Taxonomy" id="1076179"/>
    <lineage>
        <taxon>unclassified sequences</taxon>
        <taxon>metagenomes</taxon>
        <taxon>ecological metagenomes</taxon>
    </lineage>
</organism>
<evidence type="ECO:0008006" key="3">
    <source>
        <dbReference type="Google" id="ProtNLM"/>
    </source>
</evidence>
<feature type="transmembrane region" description="Helical" evidence="1">
    <location>
        <begin position="125"/>
        <end position="146"/>
    </location>
</feature>
<comment type="caution">
    <text evidence="2">The sequence shown here is derived from an EMBL/GenBank/DDBJ whole genome shotgun (WGS) entry which is preliminary data.</text>
</comment>
<proteinExistence type="predicted"/>
<dbReference type="EMBL" id="VSSQ01001072">
    <property type="protein sequence ID" value="MPM04804.1"/>
    <property type="molecule type" value="Genomic_DNA"/>
</dbReference>
<name>A0A644WRC8_9ZZZZ</name>
<accession>A0A644WRC8</accession>
<dbReference type="AlphaFoldDB" id="A0A644WRC8"/>
<feature type="transmembrane region" description="Helical" evidence="1">
    <location>
        <begin position="192"/>
        <end position="214"/>
    </location>
</feature>
<evidence type="ECO:0000313" key="2">
    <source>
        <dbReference type="EMBL" id="MPM04804.1"/>
    </source>
</evidence>
<keyword evidence="1" id="KW-0812">Transmembrane</keyword>